<sequence length="118" mass="12846">ESSSTSNGGVSNTVIDGDIFSNCVFCKSANINIRLSIALARSANERNFDPGCCCDGPNVSSADSSISAKRRSNRSNQSFRRFCSSLNADQFSYNFFKNSPRSSVIRHAVDQRSFNASN</sequence>
<evidence type="ECO:0000313" key="2">
    <source>
        <dbReference type="Proteomes" id="UP000887458"/>
    </source>
</evidence>
<evidence type="ECO:0000313" key="1">
    <source>
        <dbReference type="EMBL" id="KAH9425422.1"/>
    </source>
</evidence>
<comment type="caution">
    <text evidence="1">The sequence shown here is derived from an EMBL/GenBank/DDBJ whole genome shotgun (WGS) entry which is preliminary data.</text>
</comment>
<dbReference type="Proteomes" id="UP000887458">
    <property type="component" value="Unassembled WGS sequence"/>
</dbReference>
<reference evidence="1 2" key="2">
    <citation type="journal article" date="2022" name="Mol. Biol. Evol.">
        <title>Comparative Genomics Reveals Insights into the Divergent Evolution of Astigmatic Mites and Household Pest Adaptations.</title>
        <authorList>
            <person name="Xiong Q."/>
            <person name="Wan A.T."/>
            <person name="Liu X."/>
            <person name="Fung C.S."/>
            <person name="Xiao X."/>
            <person name="Malainual N."/>
            <person name="Hou J."/>
            <person name="Wang L."/>
            <person name="Wang M."/>
            <person name="Yang K.Y."/>
            <person name="Cui Y."/>
            <person name="Leung E.L."/>
            <person name="Nong W."/>
            <person name="Shin S.K."/>
            <person name="Au S.W."/>
            <person name="Jeong K.Y."/>
            <person name="Chew F.T."/>
            <person name="Hui J.H."/>
            <person name="Leung T.F."/>
            <person name="Tungtrongchitr A."/>
            <person name="Zhong N."/>
            <person name="Liu Z."/>
            <person name="Tsui S.K."/>
        </authorList>
    </citation>
    <scope>NUCLEOTIDE SEQUENCE [LARGE SCALE GENOMIC DNA]</scope>
    <source>
        <strain evidence="1">Derp</strain>
    </source>
</reference>
<reference evidence="1 2" key="1">
    <citation type="journal article" date="2018" name="J. Allergy Clin. Immunol.">
        <title>High-quality assembly of Dermatophagoides pteronyssinus genome and transcriptome reveals a wide range of novel allergens.</title>
        <authorList>
            <person name="Liu X.Y."/>
            <person name="Yang K.Y."/>
            <person name="Wang M.Q."/>
            <person name="Kwok J.S."/>
            <person name="Zeng X."/>
            <person name="Yang Z."/>
            <person name="Xiao X.J."/>
            <person name="Lau C.P."/>
            <person name="Li Y."/>
            <person name="Huang Z.M."/>
            <person name="Ba J.G."/>
            <person name="Yim A.K."/>
            <person name="Ouyang C.Y."/>
            <person name="Ngai S.M."/>
            <person name="Chan T.F."/>
            <person name="Leung E.L."/>
            <person name="Liu L."/>
            <person name="Liu Z.G."/>
            <person name="Tsui S.K."/>
        </authorList>
    </citation>
    <scope>NUCLEOTIDE SEQUENCE [LARGE SCALE GENOMIC DNA]</scope>
    <source>
        <strain evidence="1">Derp</strain>
    </source>
</reference>
<dbReference type="EMBL" id="NJHN03000018">
    <property type="protein sequence ID" value="KAH9425422.1"/>
    <property type="molecule type" value="Genomic_DNA"/>
</dbReference>
<keyword evidence="2" id="KW-1185">Reference proteome</keyword>
<proteinExistence type="predicted"/>
<accession>A0ABQ8JS48</accession>
<protein>
    <submittedName>
        <fullName evidence="1">Uncharacterized protein</fullName>
    </submittedName>
</protein>
<gene>
    <name evidence="1" type="ORF">DERP_006030</name>
</gene>
<feature type="non-terminal residue" evidence="1">
    <location>
        <position position="1"/>
    </location>
</feature>
<feature type="non-terminal residue" evidence="1">
    <location>
        <position position="118"/>
    </location>
</feature>
<name>A0ABQ8JS48_DERPT</name>
<organism evidence="1 2">
    <name type="scientific">Dermatophagoides pteronyssinus</name>
    <name type="common">European house dust mite</name>
    <dbReference type="NCBI Taxonomy" id="6956"/>
    <lineage>
        <taxon>Eukaryota</taxon>
        <taxon>Metazoa</taxon>
        <taxon>Ecdysozoa</taxon>
        <taxon>Arthropoda</taxon>
        <taxon>Chelicerata</taxon>
        <taxon>Arachnida</taxon>
        <taxon>Acari</taxon>
        <taxon>Acariformes</taxon>
        <taxon>Sarcoptiformes</taxon>
        <taxon>Astigmata</taxon>
        <taxon>Psoroptidia</taxon>
        <taxon>Analgoidea</taxon>
        <taxon>Pyroglyphidae</taxon>
        <taxon>Dermatophagoidinae</taxon>
        <taxon>Dermatophagoides</taxon>
    </lineage>
</organism>